<proteinExistence type="predicted"/>
<dbReference type="AlphaFoldDB" id="A0A9R1CWT1"/>
<dbReference type="Proteomes" id="UP000825483">
    <property type="component" value="Unassembled WGS sequence"/>
</dbReference>
<comment type="caution">
    <text evidence="1">The sequence shown here is derived from an EMBL/GenBank/DDBJ whole genome shotgun (WGS) entry which is preliminary data.</text>
</comment>
<sequence length="820" mass="92566">MQYYAENDGFTSVAGTNKYTRALYCGTSGYRIETSDRPIFGIYTKKVKRNIRFFINANGRDIPADSMVWKSRYVDGMRTYESSWPARIIVVPSQDSADGAYFAFFPSFTDDVPNLKAVVSNVKVPKMSRNGDMGVDPADAFDPSTALKTVDFGKMSCKPFVIKLIGTDSLTITPLNDFLKALQANSINRGVTVSTPDPLVNAALNALPYAANGLWNGSTFLHGAVGWRNELPGWRGAYVGDILGWQDRAKSHFQYYADEQIKDVQPIYPHPTQDSSKNLARAEKKWGTQMYSNGYITSNRKLNHYDMNLVYIDELLWHFEYDADTALMRRMWPVIKSSLEWEKRNFDPDGDHLYDAYACIWASDALYYSGGAVTHSSAYNYRANRLAAKIAKMIGEDGSFFDAEANAIAQAMKRELWVDSLNHWAEYKDKMGLRRVHTDAALWSYYTPIDEGLRFPLDFSAIDGLKVPTSWGGYVYRTSDWQPYAWSINNVVAAENYHLALAFFECSDKERGYELLRNTMLDNMVYGHSPGNYGQLLTEDEQRGECYRDFGDCIGIASRAIIQGLFGIIPDALNGKCYIRPGFPASWDSVSISLPYISYKYKKGRGVYDIEQHFPQHLQIVVDTTAYQQLFVAKNHEVEHQTAHNVVPQKNTCGRNPTKQVNLGGLFNARICDLYNNRYMSPRPDVTTLEIPVQGAGDWCSTDYKPTLTDTTNVVFTSLWDNYPDSVEIPIGAKAKYLDLSLFGTTNWMQSHIINGTISIVYSDGSNSIVSLVNPDNWLPNDKLVHIKIPTDKHKQLKSIVIRTLSNDIVIGVTSVTIHY</sequence>
<protein>
    <recommendedName>
        <fullName evidence="3">Alpha-L-rhamnosidase six-hairpin glycosidase domain-containing protein</fullName>
    </recommendedName>
</protein>
<evidence type="ECO:0000313" key="2">
    <source>
        <dbReference type="Proteomes" id="UP000825483"/>
    </source>
</evidence>
<gene>
    <name evidence="1" type="ORF">PRLR5076_16870</name>
</gene>
<dbReference type="SUPFAM" id="SSF48208">
    <property type="entry name" value="Six-hairpin glycosidases"/>
    <property type="match status" value="1"/>
</dbReference>
<dbReference type="InterPro" id="IPR012341">
    <property type="entry name" value="6hp_glycosidase-like_sf"/>
</dbReference>
<evidence type="ECO:0000313" key="1">
    <source>
        <dbReference type="EMBL" id="GJG58836.1"/>
    </source>
</evidence>
<dbReference type="GO" id="GO:0005975">
    <property type="term" value="P:carbohydrate metabolic process"/>
    <property type="evidence" value="ECO:0007669"/>
    <property type="project" value="InterPro"/>
</dbReference>
<evidence type="ECO:0008006" key="3">
    <source>
        <dbReference type="Google" id="ProtNLM"/>
    </source>
</evidence>
<accession>A0A9R1CWT1</accession>
<dbReference type="Gene3D" id="1.50.10.10">
    <property type="match status" value="1"/>
</dbReference>
<organism evidence="1 2">
    <name type="scientific">Prevotella lacticifex</name>
    <dbReference type="NCBI Taxonomy" id="2854755"/>
    <lineage>
        <taxon>Bacteria</taxon>
        <taxon>Pseudomonadati</taxon>
        <taxon>Bacteroidota</taxon>
        <taxon>Bacteroidia</taxon>
        <taxon>Bacteroidales</taxon>
        <taxon>Prevotellaceae</taxon>
        <taxon>Prevotella</taxon>
    </lineage>
</organism>
<reference evidence="1" key="1">
    <citation type="journal article" date="2022" name="Int. J. Syst. Evol. Microbiol.">
        <title>Prevotella lacticifex sp. nov., isolated from the rumen of cows.</title>
        <authorList>
            <person name="Shinkai T."/>
            <person name="Ikeyama N."/>
            <person name="Kumagai M."/>
            <person name="Ohmori H."/>
            <person name="Sakamoto M."/>
            <person name="Ohkuma M."/>
            <person name="Mitsumori M."/>
        </authorList>
    </citation>
    <scope>NUCLEOTIDE SEQUENCE</scope>
    <source>
        <strain evidence="1">R5076</strain>
    </source>
</reference>
<keyword evidence="2" id="KW-1185">Reference proteome</keyword>
<dbReference type="EMBL" id="BPUB01000002">
    <property type="protein sequence ID" value="GJG58836.1"/>
    <property type="molecule type" value="Genomic_DNA"/>
</dbReference>
<name>A0A9R1CWT1_9BACT</name>
<dbReference type="InterPro" id="IPR008928">
    <property type="entry name" value="6-hairpin_glycosidase_sf"/>
</dbReference>